<evidence type="ECO:0000313" key="1">
    <source>
        <dbReference type="EMBL" id="QIO09175.1"/>
    </source>
</evidence>
<reference evidence="1 2" key="1">
    <citation type="submission" date="2020-03" db="EMBL/GenBank/DDBJ databases">
        <authorList>
            <person name="Zhu W."/>
        </authorList>
    </citation>
    <scope>NUCLEOTIDE SEQUENCE [LARGE SCALE GENOMIC DNA]</scope>
    <source>
        <strain evidence="1 2">185</strain>
    </source>
</reference>
<protein>
    <submittedName>
        <fullName evidence="1">Uncharacterized protein</fullName>
    </submittedName>
</protein>
<evidence type="ECO:0000313" key="2">
    <source>
        <dbReference type="Proteomes" id="UP000501939"/>
    </source>
</evidence>
<keyword evidence="2" id="KW-1185">Reference proteome</keyword>
<dbReference type="KEGG" id="alj:G8D99_09210"/>
<organism evidence="1 2">
    <name type="scientific">Acinetobacter lanii</name>
    <dbReference type="NCBI Taxonomy" id="2715163"/>
    <lineage>
        <taxon>Bacteria</taxon>
        <taxon>Pseudomonadati</taxon>
        <taxon>Pseudomonadota</taxon>
        <taxon>Gammaproteobacteria</taxon>
        <taxon>Moraxellales</taxon>
        <taxon>Moraxellaceae</taxon>
        <taxon>Acinetobacter</taxon>
    </lineage>
</organism>
<accession>A0A6G8S4U6</accession>
<dbReference type="AlphaFoldDB" id="A0A6G8S4U6"/>
<sequence>MYKILNLNKFFKQHPKYPFLNWHIDYDEYCAINLLLLNIVKLKKNTSNDSNWKFKSSYINFRIDGSEGVYYPFGCINHDAQLVLSLGTPRNDEKDFFSMSVSLEKETFYWEAYKYDEVNSNQKFYYELNIYFDTQYDEALLKVDKILDLFFSKKIDELQKLCGYYENGNFSELIIE</sequence>
<dbReference type="RefSeq" id="WP_166324836.1">
    <property type="nucleotide sequence ID" value="NZ_CP049916.1"/>
</dbReference>
<gene>
    <name evidence="1" type="ORF">G8D99_09210</name>
</gene>
<dbReference type="EMBL" id="CP049916">
    <property type="protein sequence ID" value="QIO09175.1"/>
    <property type="molecule type" value="Genomic_DNA"/>
</dbReference>
<proteinExistence type="predicted"/>
<name>A0A6G8S4U6_9GAMM</name>
<dbReference type="Proteomes" id="UP000501939">
    <property type="component" value="Chromosome"/>
</dbReference>